<accession>B6FWY6</accession>
<keyword evidence="2" id="KW-1185">Reference proteome</keyword>
<dbReference type="Proteomes" id="UP000003178">
    <property type="component" value="Unassembled WGS sequence"/>
</dbReference>
<reference evidence="1 2" key="1">
    <citation type="submission" date="2008-09" db="EMBL/GenBank/DDBJ databases">
        <authorList>
            <person name="Fulton L."/>
            <person name="Clifton S."/>
            <person name="Fulton B."/>
            <person name="Xu J."/>
            <person name="Minx P."/>
            <person name="Pepin K.H."/>
            <person name="Johnson M."/>
            <person name="Thiruvilangam P."/>
            <person name="Bhonagiri V."/>
            <person name="Nash W.E."/>
            <person name="Mardis E.R."/>
            <person name="Wilson R.K."/>
        </authorList>
    </citation>
    <scope>NUCLEOTIDE SEQUENCE [LARGE SCALE GENOMIC DNA]</scope>
    <source>
        <strain evidence="1 2">DSM 13275</strain>
    </source>
</reference>
<sequence length="107" mass="12156">MLGQYSKLAILKFNPEISYSFKSYTSNIITINTNLEFIPKYAFVKIRKGGEFGPNPSTGWITSTEPTNLATIHIMQNTWKFSKEKVEFDINSSYSGNFSIVEIFLIG</sequence>
<dbReference type="EMBL" id="ABWP01000011">
    <property type="protein sequence ID" value="EEA86047.1"/>
    <property type="molecule type" value="Genomic_DNA"/>
</dbReference>
<proteinExistence type="predicted"/>
<gene>
    <name evidence="1" type="ORF">CLOHIR_00385</name>
</gene>
<organism evidence="1 2">
    <name type="scientific">Peptacetobacter hiranonis (strain DSM 13275 / JCM 10541 / KCTC 15199 / TO-931)</name>
    <name type="common">Clostridium hiranonis</name>
    <dbReference type="NCBI Taxonomy" id="500633"/>
    <lineage>
        <taxon>Bacteria</taxon>
        <taxon>Bacillati</taxon>
        <taxon>Bacillota</taxon>
        <taxon>Clostridia</taxon>
        <taxon>Peptostreptococcales</taxon>
        <taxon>Peptostreptococcaceae</taxon>
        <taxon>Peptacetobacter</taxon>
    </lineage>
</organism>
<dbReference type="RefSeq" id="WP_006439307.1">
    <property type="nucleotide sequence ID" value="NZ_DS995355.1"/>
</dbReference>
<name>B6FWY6_PEPHT</name>
<comment type="caution">
    <text evidence="1">The sequence shown here is derived from an EMBL/GenBank/DDBJ whole genome shotgun (WGS) entry which is preliminary data.</text>
</comment>
<dbReference type="AlphaFoldDB" id="B6FWY6"/>
<reference evidence="1 2" key="2">
    <citation type="submission" date="2008-10" db="EMBL/GenBank/DDBJ databases">
        <title>Draft genome sequence of Clostridium hiranonis (DSM 13275).</title>
        <authorList>
            <person name="Sudarsanam P."/>
            <person name="Ley R."/>
            <person name="Guruge J."/>
            <person name="Turnbaugh P.J."/>
            <person name="Mahowald M."/>
            <person name="Liep D."/>
            <person name="Gordon J."/>
        </authorList>
    </citation>
    <scope>NUCLEOTIDE SEQUENCE [LARGE SCALE GENOMIC DNA]</scope>
    <source>
        <strain evidence="1 2">DSM 13275</strain>
    </source>
</reference>
<evidence type="ECO:0000313" key="1">
    <source>
        <dbReference type="EMBL" id="EEA86047.1"/>
    </source>
</evidence>
<protein>
    <submittedName>
        <fullName evidence="1">Uncharacterized protein</fullName>
    </submittedName>
</protein>
<evidence type="ECO:0000313" key="2">
    <source>
        <dbReference type="Proteomes" id="UP000003178"/>
    </source>
</evidence>
<dbReference type="HOGENOM" id="CLU_2205450_0_0_9"/>
<dbReference type="STRING" id="500633.CLOHIR_00385"/>